<gene>
    <name evidence="3" type="ORF">GO621_15080</name>
</gene>
<feature type="transmembrane region" description="Helical" evidence="1">
    <location>
        <begin position="35"/>
        <end position="53"/>
    </location>
</feature>
<comment type="caution">
    <text evidence="3">The sequence shown here is derived from an EMBL/GenBank/DDBJ whole genome shotgun (WGS) entry which is preliminary data.</text>
</comment>
<proteinExistence type="predicted"/>
<keyword evidence="4" id="KW-1185">Reference proteome</keyword>
<keyword evidence="1" id="KW-0472">Membrane</keyword>
<dbReference type="PROSITE" id="PS50914">
    <property type="entry name" value="BON"/>
    <property type="match status" value="1"/>
</dbReference>
<dbReference type="Proteomes" id="UP000462014">
    <property type="component" value="Unassembled WGS sequence"/>
</dbReference>
<protein>
    <submittedName>
        <fullName evidence="3">BON domain-containing protein</fullName>
    </submittedName>
</protein>
<dbReference type="RefSeq" id="WP_157568502.1">
    <property type="nucleotide sequence ID" value="NZ_WPIK01000014.1"/>
</dbReference>
<accession>A0A7K1SZW6</accession>
<dbReference type="EMBL" id="WPIK01000014">
    <property type="protein sequence ID" value="MVN22849.1"/>
    <property type="molecule type" value="Genomic_DNA"/>
</dbReference>
<dbReference type="InterPro" id="IPR007055">
    <property type="entry name" value="BON_dom"/>
</dbReference>
<name>A0A7K1SZW6_9SPHI</name>
<keyword evidence="1" id="KW-0812">Transmembrane</keyword>
<evidence type="ECO:0000313" key="4">
    <source>
        <dbReference type="Proteomes" id="UP000462014"/>
    </source>
</evidence>
<evidence type="ECO:0000256" key="1">
    <source>
        <dbReference type="SAM" id="Phobius"/>
    </source>
</evidence>
<evidence type="ECO:0000313" key="3">
    <source>
        <dbReference type="EMBL" id="MVN22849.1"/>
    </source>
</evidence>
<organism evidence="3 4">
    <name type="scientific">Mucilaginibacter arboris</name>
    <dbReference type="NCBI Taxonomy" id="2682090"/>
    <lineage>
        <taxon>Bacteria</taxon>
        <taxon>Pseudomonadati</taxon>
        <taxon>Bacteroidota</taxon>
        <taxon>Sphingobacteriia</taxon>
        <taxon>Sphingobacteriales</taxon>
        <taxon>Sphingobacteriaceae</taxon>
        <taxon>Mucilaginibacter</taxon>
    </lineage>
</organism>
<dbReference type="AlphaFoldDB" id="A0A7K1SZW6"/>
<dbReference type="Pfam" id="PF04972">
    <property type="entry name" value="BON"/>
    <property type="match status" value="1"/>
</dbReference>
<keyword evidence="1" id="KW-1133">Transmembrane helix</keyword>
<dbReference type="Gene3D" id="3.40.1520.20">
    <property type="match status" value="1"/>
</dbReference>
<reference evidence="3 4" key="1">
    <citation type="submission" date="2019-12" db="EMBL/GenBank/DDBJ databases">
        <title>Mucilaginibacter sp. HMF7410 genome sequencing and assembly.</title>
        <authorList>
            <person name="Kang H."/>
            <person name="Cha I."/>
            <person name="Kim H."/>
            <person name="Joh K."/>
        </authorList>
    </citation>
    <scope>NUCLEOTIDE SEQUENCE [LARGE SCALE GENOMIC DNA]</scope>
    <source>
        <strain evidence="3 4">HMF7410</strain>
    </source>
</reference>
<evidence type="ECO:0000259" key="2">
    <source>
        <dbReference type="PROSITE" id="PS50914"/>
    </source>
</evidence>
<feature type="domain" description="BON" evidence="2">
    <location>
        <begin position="54"/>
        <end position="124"/>
    </location>
</feature>
<sequence length="189" mass="20811">MKHKVYLLSHKNSSEKVCLTSTQNNFFRIGKQKATLNYLTIFLLLLIILCSSCSKAHRDKEIKADLTTKAKNELNFAGVNYMVEDGVVTLTGKCSSEKSKNEVEQDVKGINIVKGIINKIVVAPVTLTSDFPLKQAADSVLKNYPGAEADVSGNTIVLEGKAAQKDVDKILPALNKLHPNKIDNRLKLE</sequence>